<evidence type="ECO:0000256" key="1">
    <source>
        <dbReference type="SAM" id="MobiDB-lite"/>
    </source>
</evidence>
<feature type="region of interest" description="Disordered" evidence="1">
    <location>
        <begin position="1"/>
        <end position="75"/>
    </location>
</feature>
<reference evidence="2" key="1">
    <citation type="submission" date="2023-06" db="EMBL/GenBank/DDBJ databases">
        <title>Genome-scale phylogeny and comparative genomics of the fungal order Sordariales.</title>
        <authorList>
            <consortium name="Lawrence Berkeley National Laboratory"/>
            <person name="Hensen N."/>
            <person name="Bonometti L."/>
            <person name="Westerberg I."/>
            <person name="Brannstrom I.O."/>
            <person name="Guillou S."/>
            <person name="Cros-Aarteil S."/>
            <person name="Calhoun S."/>
            <person name="Haridas S."/>
            <person name="Kuo A."/>
            <person name="Mondo S."/>
            <person name="Pangilinan J."/>
            <person name="Riley R."/>
            <person name="Labutti K."/>
            <person name="Andreopoulos B."/>
            <person name="Lipzen A."/>
            <person name="Chen C."/>
            <person name="Yanf M."/>
            <person name="Daum C."/>
            <person name="Ng V."/>
            <person name="Clum A."/>
            <person name="Steindorff A."/>
            <person name="Ohm R."/>
            <person name="Martin F."/>
            <person name="Silar P."/>
            <person name="Natvig D."/>
            <person name="Lalanne C."/>
            <person name="Gautier V."/>
            <person name="Ament-Velasquez S.L."/>
            <person name="Kruys A."/>
            <person name="Hutchinson M.I."/>
            <person name="Powell A.J."/>
            <person name="Barry K."/>
            <person name="Miller A.N."/>
            <person name="Grigoriev I.V."/>
            <person name="Debuchy R."/>
            <person name="Gladieux P."/>
            <person name="Thoren M.H."/>
            <person name="Johannesson H."/>
        </authorList>
    </citation>
    <scope>NUCLEOTIDE SEQUENCE</scope>
    <source>
        <strain evidence="2">CBS 606.72</strain>
    </source>
</reference>
<keyword evidence="3" id="KW-1185">Reference proteome</keyword>
<accession>A0AA40CBH5</accession>
<protein>
    <submittedName>
        <fullName evidence="2">Uncharacterized protein</fullName>
    </submittedName>
</protein>
<feature type="compositionally biased region" description="Low complexity" evidence="1">
    <location>
        <begin position="62"/>
        <end position="75"/>
    </location>
</feature>
<name>A0AA40CBH5_9PEZI</name>
<proteinExistence type="predicted"/>
<gene>
    <name evidence="2" type="ORF">B0T14DRAFT_39681</name>
</gene>
<sequence>MAQKMDDDVWQQRTKRRFEDGPDQDFPSLSDDGRRKRSRHDSSPLSVDSDSLGNFSDDPQPSASSTSGSSTHDTSASTFHYPSFHAWTRDLETALKTSWKSRNDPALRYRSVKALLVSCEDDDLGVEKEVNELAQLFTRVYSYDAEKWKIPSLGSWSALDDKVRTADRCPRSGHRPLIADLLLRRPRPSERPAWFVSGLGIGSTQENF</sequence>
<evidence type="ECO:0000313" key="3">
    <source>
        <dbReference type="Proteomes" id="UP001175000"/>
    </source>
</evidence>
<organism evidence="2 3">
    <name type="scientific">Immersiella caudata</name>
    <dbReference type="NCBI Taxonomy" id="314043"/>
    <lineage>
        <taxon>Eukaryota</taxon>
        <taxon>Fungi</taxon>
        <taxon>Dikarya</taxon>
        <taxon>Ascomycota</taxon>
        <taxon>Pezizomycotina</taxon>
        <taxon>Sordariomycetes</taxon>
        <taxon>Sordariomycetidae</taxon>
        <taxon>Sordariales</taxon>
        <taxon>Lasiosphaeriaceae</taxon>
        <taxon>Immersiella</taxon>
    </lineage>
</organism>
<evidence type="ECO:0000313" key="2">
    <source>
        <dbReference type="EMBL" id="KAK0632646.1"/>
    </source>
</evidence>
<dbReference type="EMBL" id="JAULSU010000001">
    <property type="protein sequence ID" value="KAK0632646.1"/>
    <property type="molecule type" value="Genomic_DNA"/>
</dbReference>
<dbReference type="Proteomes" id="UP001175000">
    <property type="component" value="Unassembled WGS sequence"/>
</dbReference>
<dbReference type="AlphaFoldDB" id="A0AA40CBH5"/>
<comment type="caution">
    <text evidence="2">The sequence shown here is derived from an EMBL/GenBank/DDBJ whole genome shotgun (WGS) entry which is preliminary data.</text>
</comment>
<feature type="compositionally biased region" description="Low complexity" evidence="1">
    <location>
        <begin position="43"/>
        <end position="52"/>
    </location>
</feature>